<evidence type="ECO:0000256" key="9">
    <source>
        <dbReference type="RuleBase" id="RU000688"/>
    </source>
</evidence>
<keyword evidence="5 9" id="KW-0297">G-protein coupled receptor</keyword>
<evidence type="ECO:0000256" key="6">
    <source>
        <dbReference type="ARBA" id="ARBA00023136"/>
    </source>
</evidence>
<dbReference type="SUPFAM" id="SSF81321">
    <property type="entry name" value="Family A G protein-coupled receptor-like"/>
    <property type="match status" value="1"/>
</dbReference>
<evidence type="ECO:0000256" key="2">
    <source>
        <dbReference type="ARBA" id="ARBA00022475"/>
    </source>
</evidence>
<feature type="transmembrane region" description="Helical" evidence="11">
    <location>
        <begin position="181"/>
        <end position="200"/>
    </location>
</feature>
<evidence type="ECO:0000256" key="7">
    <source>
        <dbReference type="ARBA" id="ARBA00023170"/>
    </source>
</evidence>
<keyword evidence="14" id="KW-1185">Reference proteome</keyword>
<gene>
    <name evidence="13" type="ORF">EXN66_Car010170</name>
</gene>
<dbReference type="PANTHER" id="PTHR24249">
    <property type="entry name" value="HISTAMINE RECEPTOR-RELATED G-PROTEIN COUPLED RECEPTOR"/>
    <property type="match status" value="1"/>
</dbReference>
<dbReference type="PROSITE" id="PS50262">
    <property type="entry name" value="G_PROTEIN_RECEP_F1_2"/>
    <property type="match status" value="1"/>
</dbReference>
<evidence type="ECO:0000313" key="14">
    <source>
        <dbReference type="Proteomes" id="UP000503349"/>
    </source>
</evidence>
<dbReference type="PRINTS" id="PR00237">
    <property type="entry name" value="GPCRRHODOPSN"/>
</dbReference>
<feature type="compositionally biased region" description="Basic and acidic residues" evidence="10">
    <location>
        <begin position="1"/>
        <end position="12"/>
    </location>
</feature>
<feature type="domain" description="G-protein coupled receptors family 1 profile" evidence="12">
    <location>
        <begin position="77"/>
        <end position="330"/>
    </location>
</feature>
<dbReference type="AlphaFoldDB" id="A0A6G1PWH9"/>
<keyword evidence="6 11" id="KW-0472">Membrane</keyword>
<keyword evidence="7 9" id="KW-0675">Receptor</keyword>
<dbReference type="Pfam" id="PF00001">
    <property type="entry name" value="7tm_1"/>
    <property type="match status" value="1"/>
</dbReference>
<feature type="transmembrane region" description="Helical" evidence="11">
    <location>
        <begin position="315"/>
        <end position="337"/>
    </location>
</feature>
<name>A0A6G1PWH9_CHAAH</name>
<feature type="transmembrane region" description="Helical" evidence="11">
    <location>
        <begin position="100"/>
        <end position="119"/>
    </location>
</feature>
<dbReference type="PROSITE" id="PS00237">
    <property type="entry name" value="G_PROTEIN_RECEP_F1_1"/>
    <property type="match status" value="1"/>
</dbReference>
<keyword evidence="8 9" id="KW-0807">Transducer</keyword>
<dbReference type="EMBL" id="CM015721">
    <property type="protein sequence ID" value="KAF3694494.1"/>
    <property type="molecule type" value="Genomic_DNA"/>
</dbReference>
<evidence type="ECO:0000256" key="8">
    <source>
        <dbReference type="ARBA" id="ARBA00023224"/>
    </source>
</evidence>
<dbReference type="Proteomes" id="UP000503349">
    <property type="component" value="Chromosome 10"/>
</dbReference>
<comment type="similarity">
    <text evidence="9">Belongs to the G-protein coupled receptor 1 family.</text>
</comment>
<dbReference type="InterPro" id="IPR000276">
    <property type="entry name" value="GPCR_Rhodpsn"/>
</dbReference>
<evidence type="ECO:0000256" key="3">
    <source>
        <dbReference type="ARBA" id="ARBA00022692"/>
    </source>
</evidence>
<reference evidence="13 14" key="1">
    <citation type="submission" date="2019-02" db="EMBL/GenBank/DDBJ databases">
        <title>Opniocepnalus argus genome.</title>
        <authorList>
            <person name="Zhou C."/>
            <person name="Xiao S."/>
        </authorList>
    </citation>
    <scope>NUCLEOTIDE SEQUENCE [LARGE SCALE GENOMIC DNA]</scope>
    <source>
        <strain evidence="13">OARG1902GOOAL</strain>
        <tissue evidence="13">Muscle</tissue>
    </source>
</reference>
<dbReference type="InterPro" id="IPR017452">
    <property type="entry name" value="GPCR_Rhodpsn_7TM"/>
</dbReference>
<reference evidence="14" key="2">
    <citation type="submission" date="2019-02" db="EMBL/GenBank/DDBJ databases">
        <title>Opniocepnalus argus Var Kimnra genome.</title>
        <authorList>
            <person name="Zhou C."/>
            <person name="Xiao S."/>
        </authorList>
    </citation>
    <scope>NUCLEOTIDE SEQUENCE [LARGE SCALE GENOMIC DNA]</scope>
</reference>
<comment type="subcellular location">
    <subcellularLocation>
        <location evidence="1">Cell membrane</location>
        <topology evidence="1">Multi-pass membrane protein</topology>
    </subcellularLocation>
</comment>
<organism evidence="13 14">
    <name type="scientific">Channa argus</name>
    <name type="common">Northern snakehead</name>
    <name type="synonym">Ophicephalus argus</name>
    <dbReference type="NCBI Taxonomy" id="215402"/>
    <lineage>
        <taxon>Eukaryota</taxon>
        <taxon>Metazoa</taxon>
        <taxon>Chordata</taxon>
        <taxon>Craniata</taxon>
        <taxon>Vertebrata</taxon>
        <taxon>Euteleostomi</taxon>
        <taxon>Actinopterygii</taxon>
        <taxon>Neopterygii</taxon>
        <taxon>Teleostei</taxon>
        <taxon>Neoteleostei</taxon>
        <taxon>Acanthomorphata</taxon>
        <taxon>Anabantaria</taxon>
        <taxon>Anabantiformes</taxon>
        <taxon>Channoidei</taxon>
        <taxon>Channidae</taxon>
        <taxon>Channa</taxon>
    </lineage>
</organism>
<evidence type="ECO:0000256" key="5">
    <source>
        <dbReference type="ARBA" id="ARBA00023040"/>
    </source>
</evidence>
<evidence type="ECO:0000256" key="4">
    <source>
        <dbReference type="ARBA" id="ARBA00022989"/>
    </source>
</evidence>
<dbReference type="InterPro" id="IPR050569">
    <property type="entry name" value="TAAR"/>
</dbReference>
<proteinExistence type="inferred from homology"/>
<dbReference type="GO" id="GO:0005886">
    <property type="term" value="C:plasma membrane"/>
    <property type="evidence" value="ECO:0007669"/>
    <property type="project" value="UniProtKB-SubCell"/>
</dbReference>
<evidence type="ECO:0000256" key="1">
    <source>
        <dbReference type="ARBA" id="ARBA00004651"/>
    </source>
</evidence>
<evidence type="ECO:0000256" key="11">
    <source>
        <dbReference type="SAM" id="Phobius"/>
    </source>
</evidence>
<dbReference type="GO" id="GO:0001594">
    <property type="term" value="F:trace-amine receptor activity"/>
    <property type="evidence" value="ECO:0007669"/>
    <property type="project" value="TreeGrafter"/>
</dbReference>
<keyword evidence="2" id="KW-1003">Cell membrane</keyword>
<evidence type="ECO:0000259" key="12">
    <source>
        <dbReference type="PROSITE" id="PS50262"/>
    </source>
</evidence>
<accession>A0A6G1PWH9</accession>
<dbReference type="Gene3D" id="1.20.1070.10">
    <property type="entry name" value="Rhodopsin 7-helix transmembrane proteins"/>
    <property type="match status" value="1"/>
</dbReference>
<evidence type="ECO:0000256" key="10">
    <source>
        <dbReference type="SAM" id="MobiDB-lite"/>
    </source>
</evidence>
<feature type="transmembrane region" description="Helical" evidence="11">
    <location>
        <begin position="238"/>
        <end position="262"/>
    </location>
</feature>
<keyword evidence="3 9" id="KW-0812">Transmembrane</keyword>
<keyword evidence="4 11" id="KW-1133">Transmembrane helix</keyword>
<feature type="region of interest" description="Disordered" evidence="10">
    <location>
        <begin position="1"/>
        <end position="21"/>
    </location>
</feature>
<evidence type="ECO:0000313" key="13">
    <source>
        <dbReference type="EMBL" id="KAF3694494.1"/>
    </source>
</evidence>
<protein>
    <submittedName>
        <fullName evidence="13">Trace amine-associated receptor 7b</fullName>
    </submittedName>
</protein>
<feature type="transmembrane region" description="Helical" evidence="11">
    <location>
        <begin position="139"/>
        <end position="160"/>
    </location>
</feature>
<sequence length="366" mass="41425">MESAERKEKEQQKQQQNIEQNSSTLQNNDITEWLLVLLNMMVKDKLNLSLVLFQDGGFHYIHVNGNIARVVGALNLYNLAFVGIFDLVDKLNNRQLHTTTNFLVLSLAVADFLVGLVQMPVEIILYHGCWLLGDFICAVNFFCGYFLISVSVGNLVLISVDRYVAICDPMLYCTKVTAKKVQLCICLCWLFSAVHSSWILTDFLRTQNTYDFCYGECIVAVTYAQVAVDLVFTFLGPFIVITLLYIRVFVVAVSQACAIAAVTLQRSETVKPKKSELKAARTLGVVVFVFLLCSCPYYIFTVATEINSIVGTSAAIWLLYCNSCVNPVIYTFFYPWFRKSTKHIITLQILQPDSCDINLLYFRETP</sequence>
<dbReference type="PANTHER" id="PTHR24249:SF381">
    <property type="entry name" value="TRACE AMINE ASSOCIATED RECEPTOR 19P-RELATED"/>
    <property type="match status" value="1"/>
</dbReference>
<feature type="transmembrane region" description="Helical" evidence="11">
    <location>
        <begin position="283"/>
        <end position="303"/>
    </location>
</feature>